<dbReference type="Proteomes" id="UP001139125">
    <property type="component" value="Unassembled WGS sequence"/>
</dbReference>
<organism evidence="1 2">
    <name type="scientific">Gracilimonas sediminicola</name>
    <dbReference type="NCBI Taxonomy" id="2952158"/>
    <lineage>
        <taxon>Bacteria</taxon>
        <taxon>Pseudomonadati</taxon>
        <taxon>Balneolota</taxon>
        <taxon>Balneolia</taxon>
        <taxon>Balneolales</taxon>
        <taxon>Balneolaceae</taxon>
        <taxon>Gracilimonas</taxon>
    </lineage>
</organism>
<gene>
    <name evidence="1" type="ORF">NM125_14025</name>
</gene>
<reference evidence="1" key="1">
    <citation type="submission" date="2022-06" db="EMBL/GenBank/DDBJ databases">
        <title>Gracilimonas sp. CAU 1638 isolated from sea sediment.</title>
        <authorList>
            <person name="Kim W."/>
        </authorList>
    </citation>
    <scope>NUCLEOTIDE SEQUENCE</scope>
    <source>
        <strain evidence="1">CAU 1638</strain>
    </source>
</reference>
<accession>A0A9X2L5N5</accession>
<dbReference type="RefSeq" id="WP_255135600.1">
    <property type="nucleotide sequence ID" value="NZ_JANDBC010000003.1"/>
</dbReference>
<comment type="caution">
    <text evidence="1">The sequence shown here is derived from an EMBL/GenBank/DDBJ whole genome shotgun (WGS) entry which is preliminary data.</text>
</comment>
<dbReference type="EMBL" id="JANDBC010000003">
    <property type="protein sequence ID" value="MCP9292702.1"/>
    <property type="molecule type" value="Genomic_DNA"/>
</dbReference>
<evidence type="ECO:0000313" key="2">
    <source>
        <dbReference type="Proteomes" id="UP001139125"/>
    </source>
</evidence>
<name>A0A9X2L5N5_9BACT</name>
<protein>
    <submittedName>
        <fullName evidence="1">Uncharacterized protein</fullName>
    </submittedName>
</protein>
<proteinExistence type="predicted"/>
<keyword evidence="2" id="KW-1185">Reference proteome</keyword>
<evidence type="ECO:0000313" key="1">
    <source>
        <dbReference type="EMBL" id="MCP9292702.1"/>
    </source>
</evidence>
<dbReference type="AlphaFoldDB" id="A0A9X2L5N5"/>
<sequence>MDNRYFLITLLFVLIPGALFAQDDKYKLEFAPDLWYNSVDGIRVGARVLGDMEGSFQDGPHRLDAGMWLGTNFPDQPVSYYVSFTEPVPALSEFGEEFNVQLISSIRTGYNRHGVAINKRFQKGFDELRHQEIRVSVLQEKATENAYRLNAFQETDWKTLAGIEFRTSGFTSLGALKTHLSFQQNVNPASENFSSGIAEVKHLTELGKGFGLNLRAFGALVSSDAPLEYNYSMANRVPISWLNNGVTRAGGTIPDLFFENGLVQIAGGFNLRGYSKASFTNSGGNKDYTISYLGTLDKGFSLNTELIFPNYLNTLLKRSIVGDFIHLKSYLFQDIGRISGIRIEDDISLGFQQTVADAGIGLQFSINIPDWLGKDRGLALRYEIPLWLSDPVNGEESFKFRNLIGIGAVISL</sequence>